<dbReference type="RefSeq" id="WP_351960735.1">
    <property type="nucleotide sequence ID" value="NZ_JBEOZM010000022.1"/>
</dbReference>
<feature type="region of interest" description="Disordered" evidence="1">
    <location>
        <begin position="75"/>
        <end position="103"/>
    </location>
</feature>
<reference evidence="2 3" key="1">
    <citation type="submission" date="2024-06" db="EMBL/GenBank/DDBJ databases">
        <title>The Natural Products Discovery Center: Release of the First 8490 Sequenced Strains for Exploring Actinobacteria Biosynthetic Diversity.</title>
        <authorList>
            <person name="Kalkreuter E."/>
            <person name="Kautsar S.A."/>
            <person name="Yang D."/>
            <person name="Bader C.D."/>
            <person name="Teijaro C.N."/>
            <person name="Fluegel L."/>
            <person name="Davis C.M."/>
            <person name="Simpson J.R."/>
            <person name="Lauterbach L."/>
            <person name="Steele A.D."/>
            <person name="Gui C."/>
            <person name="Meng S."/>
            <person name="Li G."/>
            <person name="Viehrig K."/>
            <person name="Ye F."/>
            <person name="Su P."/>
            <person name="Kiefer A.F."/>
            <person name="Nichols A."/>
            <person name="Cepeda A.J."/>
            <person name="Yan W."/>
            <person name="Fan B."/>
            <person name="Jiang Y."/>
            <person name="Adhikari A."/>
            <person name="Zheng C.-J."/>
            <person name="Schuster L."/>
            <person name="Cowan T.M."/>
            <person name="Smanski M.J."/>
            <person name="Chevrette M.G."/>
            <person name="De Carvalho L.P.S."/>
            <person name="Shen B."/>
        </authorList>
    </citation>
    <scope>NUCLEOTIDE SEQUENCE [LARGE SCALE GENOMIC DNA]</scope>
    <source>
        <strain evidence="2 3">NPDC001694</strain>
    </source>
</reference>
<protein>
    <submittedName>
        <fullName evidence="2">Uncharacterized protein</fullName>
    </submittedName>
</protein>
<evidence type="ECO:0000313" key="2">
    <source>
        <dbReference type="EMBL" id="MER6272416.1"/>
    </source>
</evidence>
<name>A0ABV1TQW0_9ACTN</name>
<dbReference type="Proteomes" id="UP001490365">
    <property type="component" value="Unassembled WGS sequence"/>
</dbReference>
<sequence>MRHGIAGISVLETGRHGWGSSPVQELAYGKVTLPGGAGSDDPMPASVHAAVSGVTVNQLCGAGRQGQHRLLRFPDDRPSRLQRHRRDRPGVRRQTGPDPPDSAAWVILAC</sequence>
<keyword evidence="3" id="KW-1185">Reference proteome</keyword>
<proteinExistence type="predicted"/>
<dbReference type="EMBL" id="JBEOZM010000022">
    <property type="protein sequence ID" value="MER6272416.1"/>
    <property type="molecule type" value="Genomic_DNA"/>
</dbReference>
<comment type="caution">
    <text evidence="2">The sequence shown here is derived from an EMBL/GenBank/DDBJ whole genome shotgun (WGS) entry which is preliminary data.</text>
</comment>
<evidence type="ECO:0000256" key="1">
    <source>
        <dbReference type="SAM" id="MobiDB-lite"/>
    </source>
</evidence>
<accession>A0ABV1TQW0</accession>
<evidence type="ECO:0000313" key="3">
    <source>
        <dbReference type="Proteomes" id="UP001490365"/>
    </source>
</evidence>
<organism evidence="2 3">
    <name type="scientific">Streptomyces sp. 900105755</name>
    <dbReference type="NCBI Taxonomy" id="3154389"/>
    <lineage>
        <taxon>Bacteria</taxon>
        <taxon>Bacillati</taxon>
        <taxon>Actinomycetota</taxon>
        <taxon>Actinomycetes</taxon>
        <taxon>Kitasatosporales</taxon>
        <taxon>Streptomycetaceae</taxon>
        <taxon>Streptomyces</taxon>
    </lineage>
</organism>
<gene>
    <name evidence="2" type="ORF">ABT211_34825</name>
</gene>